<feature type="compositionally biased region" description="Polar residues" evidence="1">
    <location>
        <begin position="161"/>
        <end position="171"/>
    </location>
</feature>
<dbReference type="GeneID" id="25413123"/>
<dbReference type="HOGENOM" id="CLU_1011884_0_0_1"/>
<protein>
    <submittedName>
        <fullName evidence="2">Uncharacterized protein</fullName>
    </submittedName>
</protein>
<organism evidence="2 3">
    <name type="scientific">Aureobasidium namibiae CBS 147.97</name>
    <dbReference type="NCBI Taxonomy" id="1043004"/>
    <lineage>
        <taxon>Eukaryota</taxon>
        <taxon>Fungi</taxon>
        <taxon>Dikarya</taxon>
        <taxon>Ascomycota</taxon>
        <taxon>Pezizomycotina</taxon>
        <taxon>Dothideomycetes</taxon>
        <taxon>Dothideomycetidae</taxon>
        <taxon>Dothideales</taxon>
        <taxon>Saccotheciaceae</taxon>
        <taxon>Aureobasidium</taxon>
    </lineage>
</organism>
<feature type="region of interest" description="Disordered" evidence="1">
    <location>
        <begin position="196"/>
        <end position="275"/>
    </location>
</feature>
<dbReference type="EMBL" id="KL584704">
    <property type="protein sequence ID" value="KEQ75784.1"/>
    <property type="molecule type" value="Genomic_DNA"/>
</dbReference>
<feature type="region of interest" description="Disordered" evidence="1">
    <location>
        <begin position="144"/>
        <end position="184"/>
    </location>
</feature>
<feature type="compositionally biased region" description="Acidic residues" evidence="1">
    <location>
        <begin position="200"/>
        <end position="211"/>
    </location>
</feature>
<dbReference type="OrthoDB" id="3932940at2759"/>
<gene>
    <name evidence="2" type="ORF">M436DRAFT_61101</name>
</gene>
<reference evidence="2 3" key="1">
    <citation type="journal article" date="2014" name="BMC Genomics">
        <title>Genome sequencing of four Aureobasidium pullulans varieties: biotechnological potential, stress tolerance, and description of new species.</title>
        <authorList>
            <person name="Gostin Ar C."/>
            <person name="Ohm R.A."/>
            <person name="Kogej T."/>
            <person name="Sonjak S."/>
            <person name="Turk M."/>
            <person name="Zajc J."/>
            <person name="Zalar P."/>
            <person name="Grube M."/>
            <person name="Sun H."/>
            <person name="Han J."/>
            <person name="Sharma A."/>
            <person name="Chiniquy J."/>
            <person name="Ngan C.Y."/>
            <person name="Lipzen A."/>
            <person name="Barry K."/>
            <person name="Grigoriev I.V."/>
            <person name="Gunde-Cimerman N."/>
        </authorList>
    </citation>
    <scope>NUCLEOTIDE SEQUENCE [LARGE SCALE GENOMIC DNA]</scope>
    <source>
        <strain evidence="2 3">CBS 147.97</strain>
    </source>
</reference>
<dbReference type="AlphaFoldDB" id="A0A074WW80"/>
<keyword evidence="3" id="KW-1185">Reference proteome</keyword>
<dbReference type="RefSeq" id="XP_013430255.1">
    <property type="nucleotide sequence ID" value="XM_013574801.1"/>
</dbReference>
<dbReference type="Proteomes" id="UP000027730">
    <property type="component" value="Unassembled WGS sequence"/>
</dbReference>
<feature type="compositionally biased region" description="Basic and acidic residues" evidence="1">
    <location>
        <begin position="212"/>
        <end position="230"/>
    </location>
</feature>
<feature type="compositionally biased region" description="Basic and acidic residues" evidence="1">
    <location>
        <begin position="237"/>
        <end position="254"/>
    </location>
</feature>
<evidence type="ECO:0000256" key="1">
    <source>
        <dbReference type="SAM" id="MobiDB-lite"/>
    </source>
</evidence>
<proteinExistence type="predicted"/>
<accession>A0A074WW80</accession>
<name>A0A074WW80_9PEZI</name>
<evidence type="ECO:0000313" key="3">
    <source>
        <dbReference type="Proteomes" id="UP000027730"/>
    </source>
</evidence>
<evidence type="ECO:0000313" key="2">
    <source>
        <dbReference type="EMBL" id="KEQ75784.1"/>
    </source>
</evidence>
<sequence length="275" mass="31505">MYGHAILRRNSNGVPLECVIPKPGYEGPRGGTPHLAQIKESGRTFVPTFTRVRRGSKSYVEPRVDYCSTASQFKAVRDGLVKHPTWERLDLQALLKIQYAQHPKIRHLYAGYAFQRNGTPKSEYAEPLAIYARLHPELVAEHKAKRLREEKRRKDLRLDSSARTNARTNKNVLPPSSLHPRAVGSRAVVAVQRQNIVSAETDDEDISDTEDEKPARGRDREDREPSENRGELSWMAKLDEGREFRESLKERRQMAQDSLCRRGPSPDSQRTRLRC</sequence>
<feature type="compositionally biased region" description="Basic and acidic residues" evidence="1">
    <location>
        <begin position="144"/>
        <end position="160"/>
    </location>
</feature>